<dbReference type="InterPro" id="IPR001516">
    <property type="entry name" value="Proton_antipo_N"/>
</dbReference>
<dbReference type="Proteomes" id="UP000521676">
    <property type="component" value="Unassembled WGS sequence"/>
</dbReference>
<evidence type="ECO:0000259" key="8">
    <source>
        <dbReference type="Pfam" id="PF00662"/>
    </source>
</evidence>
<dbReference type="PRINTS" id="PR01435">
    <property type="entry name" value="NPOXDRDTASE5"/>
</dbReference>
<dbReference type="InterPro" id="IPR018393">
    <property type="entry name" value="NADHpl_OxRdtase_5_subgr"/>
</dbReference>
<feature type="domain" description="NADH:quinone oxidoreductase/Mrp antiporter transmembrane" evidence="7">
    <location>
        <begin position="157"/>
        <end position="397"/>
    </location>
</feature>
<comment type="subcellular location">
    <subcellularLocation>
        <location evidence="1">Endomembrane system</location>
        <topology evidence="1">Multi-pass membrane protein</topology>
    </subcellularLocation>
    <subcellularLocation>
        <location evidence="5">Membrane</location>
        <topology evidence="5">Multi-pass membrane protein</topology>
    </subcellularLocation>
</comment>
<evidence type="ECO:0000256" key="1">
    <source>
        <dbReference type="ARBA" id="ARBA00004127"/>
    </source>
</evidence>
<feature type="transmembrane region" description="Helical" evidence="6">
    <location>
        <begin position="658"/>
        <end position="679"/>
    </location>
</feature>
<evidence type="ECO:0000256" key="3">
    <source>
        <dbReference type="ARBA" id="ARBA00022989"/>
    </source>
</evidence>
<feature type="transmembrane region" description="Helical" evidence="6">
    <location>
        <begin position="12"/>
        <end position="34"/>
    </location>
</feature>
<feature type="transmembrane region" description="Helical" evidence="6">
    <location>
        <begin position="471"/>
        <end position="490"/>
    </location>
</feature>
<dbReference type="GO" id="GO:0008137">
    <property type="term" value="F:NADH dehydrogenase (ubiquinone) activity"/>
    <property type="evidence" value="ECO:0007669"/>
    <property type="project" value="InterPro"/>
</dbReference>
<dbReference type="GO" id="GO:0042773">
    <property type="term" value="P:ATP synthesis coupled electron transport"/>
    <property type="evidence" value="ECO:0007669"/>
    <property type="project" value="InterPro"/>
</dbReference>
<organism evidence="9 11">
    <name type="scientific">Candidatus Chlorohelix allophototropha</name>
    <dbReference type="NCBI Taxonomy" id="3003348"/>
    <lineage>
        <taxon>Bacteria</taxon>
        <taxon>Bacillati</taxon>
        <taxon>Chloroflexota</taxon>
        <taxon>Chloroflexia</taxon>
        <taxon>Candidatus Chloroheliales</taxon>
        <taxon>Candidatus Chloroheliaceae</taxon>
        <taxon>Candidatus Chlorohelix</taxon>
    </lineage>
</organism>
<feature type="transmembrane region" description="Helical" evidence="6">
    <location>
        <begin position="601"/>
        <end position="621"/>
    </location>
</feature>
<keyword evidence="3 6" id="KW-1133">Transmembrane helix</keyword>
<feature type="transmembrane region" description="Helical" evidence="6">
    <location>
        <begin position="286"/>
        <end position="305"/>
    </location>
</feature>
<protein>
    <submittedName>
        <fullName evidence="9">NADH-quinone oxidoreductase subunit L</fullName>
        <ecNumber evidence="9">1.6.5.-</ecNumber>
    </submittedName>
</protein>
<dbReference type="PANTHER" id="PTHR42829:SF2">
    <property type="entry name" value="NADH-UBIQUINONE OXIDOREDUCTASE CHAIN 5"/>
    <property type="match status" value="1"/>
</dbReference>
<keyword evidence="12" id="KW-1185">Reference proteome</keyword>
<dbReference type="Proteomes" id="UP001431572">
    <property type="component" value="Chromosome 1"/>
</dbReference>
<accession>A0A8T7LXA3</accession>
<dbReference type="InterPro" id="IPR003945">
    <property type="entry name" value="NU5C-like"/>
</dbReference>
<feature type="domain" description="NADH-Ubiquinone oxidoreductase (complex I) chain 5 N-terminal" evidence="8">
    <location>
        <begin position="89"/>
        <end position="140"/>
    </location>
</feature>
<dbReference type="GO" id="GO:0012505">
    <property type="term" value="C:endomembrane system"/>
    <property type="evidence" value="ECO:0007669"/>
    <property type="project" value="UniProtKB-SubCell"/>
</dbReference>
<dbReference type="Gene3D" id="1.20.5.2700">
    <property type="match status" value="1"/>
</dbReference>
<proteinExistence type="predicted"/>
<dbReference type="AlphaFoldDB" id="A0A8T7LXA3"/>
<keyword evidence="4 6" id="KW-0472">Membrane</keyword>
<feature type="transmembrane region" description="Helical" evidence="6">
    <location>
        <begin position="510"/>
        <end position="532"/>
    </location>
</feature>
<dbReference type="NCBIfam" id="TIGR01974">
    <property type="entry name" value="NDH_I_L"/>
    <property type="match status" value="1"/>
</dbReference>
<feature type="transmembrane region" description="Helical" evidence="6">
    <location>
        <begin position="317"/>
        <end position="336"/>
    </location>
</feature>
<feature type="transmembrane region" description="Helical" evidence="6">
    <location>
        <begin position="764"/>
        <end position="783"/>
    </location>
</feature>
<sequence>MTAKDVESILWLVPIIPLVASFINAFISLAFLASRKKSDLTAGQRFARGLTGVIGITAIISSLTISIILLVFLQGSSEHLVSVKEIFIWIPSGDDFQIRFGLMLDPLTSVMTVVVTTISLMVHIFSTGYMKNEDGFHRFYTYLPFFTFSMLLLVMCNNFLWLYVGWELVGLSSYLLIGFWFAKKYDWGRMLPSSANVKAFVVNRIGDFGFGLGVMWLFVIMLPHGEGIPLFDRLNYENVFKVFEEGLVDGKVVFLVSILLFMGAMGKSAQIPLHVWLPDAMAGPTPVSALIHAATMVTAGVYLVGRINPIIVRSEEAIAVVAVIGILTAFFGSTVGTTQKDIKAVMAYSTVSQLGYMFFALGVYGWVAAFFHLMTHAFFKGLLFLGCGAVIHSNEDTIKEMFEEIHHNAEEWAKKKYPDDPAKAAEYAFELFEAAENAIEYGVDPNSDDRLMRDGLDPQDMDYMGNYFKQMPVVAISMTFGAAALAGVPLTAGFWSKDEILGTAALQGQWWIYLIGLFSALLTAFYSFRMIFSVFWSGSYRLPNALTRLAHTGMQKKATELGIQYFNPREIIEFVGGNADKARKQVKVHVHKPGWNMQAPLAFLAFMSIAAGYVGLPNVIFGNGVNQIEKFLEPTFEPALKVMENSDIAKQPDFTGTLILLLVSAVVSLTGVGIAYVMYHKNRETLPERAMRLSGPLYYISRNKWYFDEVYDLIFIKGGLAFFRFLWRGIDVFIIDGIVNGVGYVTRLISQGLRKVQTGFVTNYALYIALGLVVVVAIFYLTVGVKF</sequence>
<evidence type="ECO:0000256" key="6">
    <source>
        <dbReference type="SAM" id="Phobius"/>
    </source>
</evidence>
<evidence type="ECO:0000256" key="5">
    <source>
        <dbReference type="RuleBase" id="RU000320"/>
    </source>
</evidence>
<evidence type="ECO:0000313" key="11">
    <source>
        <dbReference type="Proteomes" id="UP000521676"/>
    </source>
</evidence>
<dbReference type="GO" id="GO:0003954">
    <property type="term" value="F:NADH dehydrogenase activity"/>
    <property type="evidence" value="ECO:0007669"/>
    <property type="project" value="TreeGrafter"/>
</dbReference>
<keyword evidence="2 5" id="KW-0812">Transmembrane</keyword>
<evidence type="ECO:0000256" key="4">
    <source>
        <dbReference type="ARBA" id="ARBA00023136"/>
    </source>
</evidence>
<evidence type="ECO:0000313" key="9">
    <source>
        <dbReference type="EMBL" id="NWJ44832.1"/>
    </source>
</evidence>
<dbReference type="EMBL" id="JACATZ010000001">
    <property type="protein sequence ID" value="NWJ44832.1"/>
    <property type="molecule type" value="Genomic_DNA"/>
</dbReference>
<dbReference type="RefSeq" id="WP_341468606.1">
    <property type="nucleotide sequence ID" value="NZ_CP128399.1"/>
</dbReference>
<dbReference type="Pfam" id="PF00361">
    <property type="entry name" value="Proton_antipo_M"/>
    <property type="match status" value="2"/>
</dbReference>
<keyword evidence="9" id="KW-0560">Oxidoreductase</keyword>
<dbReference type="GO" id="GO:0016020">
    <property type="term" value="C:membrane"/>
    <property type="evidence" value="ECO:0007669"/>
    <property type="project" value="UniProtKB-SubCell"/>
</dbReference>
<dbReference type="InterPro" id="IPR001750">
    <property type="entry name" value="ND/Mrp_TM"/>
</dbReference>
<feature type="domain" description="NADH:quinone oxidoreductase/Mrp antiporter transmembrane" evidence="7">
    <location>
        <begin position="458"/>
        <end position="523"/>
    </location>
</feature>
<name>A0A8T7LXA3_9CHLR</name>
<dbReference type="EMBL" id="CP128399">
    <property type="protein sequence ID" value="WJW66714.1"/>
    <property type="molecule type" value="Genomic_DNA"/>
</dbReference>
<evidence type="ECO:0000256" key="2">
    <source>
        <dbReference type="ARBA" id="ARBA00022692"/>
    </source>
</evidence>
<dbReference type="PANTHER" id="PTHR42829">
    <property type="entry name" value="NADH-UBIQUINONE OXIDOREDUCTASE CHAIN 5"/>
    <property type="match status" value="1"/>
</dbReference>
<dbReference type="EC" id="1.6.5.-" evidence="9"/>
<feature type="transmembrane region" description="Helical" evidence="6">
    <location>
        <begin position="46"/>
        <end position="73"/>
    </location>
</feature>
<feature type="transmembrane region" description="Helical" evidence="6">
    <location>
        <begin position="356"/>
        <end position="374"/>
    </location>
</feature>
<dbReference type="GO" id="GO:0015990">
    <property type="term" value="P:electron transport coupled proton transport"/>
    <property type="evidence" value="ECO:0007669"/>
    <property type="project" value="TreeGrafter"/>
</dbReference>
<feature type="transmembrane region" description="Helical" evidence="6">
    <location>
        <begin position="110"/>
        <end position="130"/>
    </location>
</feature>
<evidence type="ECO:0000259" key="7">
    <source>
        <dbReference type="Pfam" id="PF00361"/>
    </source>
</evidence>
<evidence type="ECO:0000313" key="10">
    <source>
        <dbReference type="EMBL" id="WJW66714.1"/>
    </source>
</evidence>
<feature type="transmembrane region" description="Helical" evidence="6">
    <location>
        <begin position="208"/>
        <end position="225"/>
    </location>
</feature>
<gene>
    <name evidence="9" type="ORF">HXX08_03045</name>
    <name evidence="10" type="ORF">OZ401_002528</name>
</gene>
<feature type="transmembrane region" description="Helical" evidence="6">
    <location>
        <begin position="142"/>
        <end position="164"/>
    </location>
</feature>
<reference evidence="10" key="2">
    <citation type="journal article" date="2024" name="Nature">
        <title>Anoxygenic phototroph of the Chloroflexota uses a type I reaction centre.</title>
        <authorList>
            <person name="Tsuji J.M."/>
            <person name="Shaw N.A."/>
            <person name="Nagashima S."/>
            <person name="Venkiteswaran J.J."/>
            <person name="Schiff S.L."/>
            <person name="Watanabe T."/>
            <person name="Fukui M."/>
            <person name="Hanada S."/>
            <person name="Tank M."/>
            <person name="Neufeld J.D."/>
        </authorList>
    </citation>
    <scope>NUCLEOTIDE SEQUENCE</scope>
    <source>
        <strain evidence="10">L227-S17</strain>
    </source>
</reference>
<dbReference type="PRINTS" id="PR01434">
    <property type="entry name" value="NADHDHGNASE5"/>
</dbReference>
<dbReference type="Pfam" id="PF00662">
    <property type="entry name" value="Proton_antipo_N"/>
    <property type="match status" value="1"/>
</dbReference>
<evidence type="ECO:0000313" key="12">
    <source>
        <dbReference type="Proteomes" id="UP001431572"/>
    </source>
</evidence>
<reference evidence="9 11" key="1">
    <citation type="submission" date="2020-06" db="EMBL/GenBank/DDBJ databases">
        <title>Anoxygenic phototrophic Chloroflexota member uses a Type I reaction center.</title>
        <authorList>
            <person name="Tsuji J.M."/>
            <person name="Shaw N.A."/>
            <person name="Nagashima S."/>
            <person name="Venkiteswaran J."/>
            <person name="Schiff S.L."/>
            <person name="Hanada S."/>
            <person name="Tank M."/>
            <person name="Neufeld J.D."/>
        </authorList>
    </citation>
    <scope>NUCLEOTIDE SEQUENCE [LARGE SCALE GENOMIC DNA]</scope>
    <source>
        <strain evidence="9">L227-S17</strain>
    </source>
</reference>